<dbReference type="FunFam" id="1.20.1270.60:FF:000022">
    <property type="entry name" value="Sorting nexin 3 protein"/>
    <property type="match status" value="1"/>
</dbReference>
<dbReference type="Proteomes" id="UP000800094">
    <property type="component" value="Unassembled WGS sequence"/>
</dbReference>
<evidence type="ECO:0000256" key="8">
    <source>
        <dbReference type="ARBA" id="ARBA00022927"/>
    </source>
</evidence>
<dbReference type="PANTHER" id="PTHR10555">
    <property type="entry name" value="SORTING NEXIN"/>
    <property type="match status" value="1"/>
</dbReference>
<protein>
    <submittedName>
        <fullName evidence="14">Vacuolar protein sorting-associated protein-like protein vps5</fullName>
    </submittedName>
</protein>
<evidence type="ECO:0000256" key="3">
    <source>
        <dbReference type="ARBA" id="ARBA00004555"/>
    </source>
</evidence>
<keyword evidence="9" id="KW-0333">Golgi apparatus</keyword>
<dbReference type="Gene3D" id="3.30.1520.10">
    <property type="entry name" value="Phox-like domain"/>
    <property type="match status" value="1"/>
</dbReference>
<dbReference type="EMBL" id="ML987190">
    <property type="protein sequence ID" value="KAF2254333.1"/>
    <property type="molecule type" value="Genomic_DNA"/>
</dbReference>
<feature type="compositionally biased region" description="Low complexity" evidence="12">
    <location>
        <begin position="35"/>
        <end position="61"/>
    </location>
</feature>
<proteinExistence type="inferred from homology"/>
<dbReference type="Pfam" id="PF09325">
    <property type="entry name" value="Vps5"/>
    <property type="match status" value="1"/>
</dbReference>
<gene>
    <name evidence="14" type="ORF">BU26DRAFT_527492</name>
</gene>
<dbReference type="GO" id="GO:0015031">
    <property type="term" value="P:protein transport"/>
    <property type="evidence" value="ECO:0007669"/>
    <property type="project" value="UniProtKB-KW"/>
</dbReference>
<dbReference type="InterPro" id="IPR036871">
    <property type="entry name" value="PX_dom_sf"/>
</dbReference>
<keyword evidence="5" id="KW-0813">Transport</keyword>
<dbReference type="GeneID" id="54584111"/>
<dbReference type="GO" id="GO:0005829">
    <property type="term" value="C:cytosol"/>
    <property type="evidence" value="ECO:0007669"/>
    <property type="project" value="GOC"/>
</dbReference>
<dbReference type="InterPro" id="IPR035803">
    <property type="entry name" value="BAR_Vps5"/>
</dbReference>
<dbReference type="InterPro" id="IPR015404">
    <property type="entry name" value="Vps5_C"/>
</dbReference>
<dbReference type="GO" id="GO:0035091">
    <property type="term" value="F:phosphatidylinositol binding"/>
    <property type="evidence" value="ECO:0007669"/>
    <property type="project" value="InterPro"/>
</dbReference>
<comment type="similarity">
    <text evidence="4">Belongs to the sorting nexin family.</text>
</comment>
<feature type="domain" description="PX" evidence="13">
    <location>
        <begin position="174"/>
        <end position="290"/>
    </location>
</feature>
<dbReference type="GO" id="GO:0030904">
    <property type="term" value="C:retromer complex"/>
    <property type="evidence" value="ECO:0007669"/>
    <property type="project" value="UniProtKB-ARBA"/>
</dbReference>
<feature type="compositionally biased region" description="Low complexity" evidence="12">
    <location>
        <begin position="115"/>
        <end position="124"/>
    </location>
</feature>
<evidence type="ECO:0000256" key="2">
    <source>
        <dbReference type="ARBA" id="ARBA00004496"/>
    </source>
</evidence>
<feature type="region of interest" description="Disordered" evidence="12">
    <location>
        <begin position="555"/>
        <end position="591"/>
    </location>
</feature>
<dbReference type="CDD" id="cd07627">
    <property type="entry name" value="BAR_Vps5p"/>
    <property type="match status" value="1"/>
</dbReference>
<keyword evidence="6" id="KW-0963">Cytoplasm</keyword>
<dbReference type="GO" id="GO:0005794">
    <property type="term" value="C:Golgi apparatus"/>
    <property type="evidence" value="ECO:0007669"/>
    <property type="project" value="UniProtKB-SubCell"/>
</dbReference>
<dbReference type="GO" id="GO:0042147">
    <property type="term" value="P:retrograde transport, endosome to Golgi"/>
    <property type="evidence" value="ECO:0007669"/>
    <property type="project" value="TreeGrafter"/>
</dbReference>
<evidence type="ECO:0000313" key="14">
    <source>
        <dbReference type="EMBL" id="KAF2254333.1"/>
    </source>
</evidence>
<evidence type="ECO:0000256" key="7">
    <source>
        <dbReference type="ARBA" id="ARBA00022553"/>
    </source>
</evidence>
<evidence type="ECO:0000256" key="5">
    <source>
        <dbReference type="ARBA" id="ARBA00022448"/>
    </source>
</evidence>
<feature type="coiled-coil region" evidence="11">
    <location>
        <begin position="460"/>
        <end position="487"/>
    </location>
</feature>
<dbReference type="GO" id="GO:0045053">
    <property type="term" value="P:protein retention in Golgi apparatus"/>
    <property type="evidence" value="ECO:0007669"/>
    <property type="project" value="TreeGrafter"/>
</dbReference>
<evidence type="ECO:0000256" key="10">
    <source>
        <dbReference type="ARBA" id="ARBA00023136"/>
    </source>
</evidence>
<dbReference type="Pfam" id="PF00787">
    <property type="entry name" value="PX"/>
    <property type="match status" value="1"/>
</dbReference>
<dbReference type="SMART" id="SM00312">
    <property type="entry name" value="PX"/>
    <property type="match status" value="1"/>
</dbReference>
<dbReference type="GO" id="GO:0005768">
    <property type="term" value="C:endosome"/>
    <property type="evidence" value="ECO:0007669"/>
    <property type="project" value="UniProtKB-ARBA"/>
</dbReference>
<dbReference type="SUPFAM" id="SSF64268">
    <property type="entry name" value="PX domain"/>
    <property type="match status" value="1"/>
</dbReference>
<keyword evidence="7" id="KW-0597">Phosphoprotein</keyword>
<evidence type="ECO:0000256" key="9">
    <source>
        <dbReference type="ARBA" id="ARBA00023034"/>
    </source>
</evidence>
<feature type="compositionally biased region" description="Polar residues" evidence="12">
    <location>
        <begin position="562"/>
        <end position="572"/>
    </location>
</feature>
<keyword evidence="10" id="KW-0472">Membrane</keyword>
<keyword evidence="15" id="KW-1185">Reference proteome</keyword>
<accession>A0A6A6IYS1</accession>
<dbReference type="InterPro" id="IPR027267">
    <property type="entry name" value="AH/BAR_dom_sf"/>
</dbReference>
<dbReference type="InterPro" id="IPR001683">
    <property type="entry name" value="PX_dom"/>
</dbReference>
<name>A0A6A6IYS1_9PLEO</name>
<feature type="compositionally biased region" description="Pro residues" evidence="12">
    <location>
        <begin position="87"/>
        <end position="101"/>
    </location>
</feature>
<evidence type="ECO:0000256" key="1">
    <source>
        <dbReference type="ARBA" id="ARBA00004287"/>
    </source>
</evidence>
<reference evidence="14" key="1">
    <citation type="journal article" date="2020" name="Stud. Mycol.">
        <title>101 Dothideomycetes genomes: a test case for predicting lifestyles and emergence of pathogens.</title>
        <authorList>
            <person name="Haridas S."/>
            <person name="Albert R."/>
            <person name="Binder M."/>
            <person name="Bloem J."/>
            <person name="Labutti K."/>
            <person name="Salamov A."/>
            <person name="Andreopoulos B."/>
            <person name="Baker S."/>
            <person name="Barry K."/>
            <person name="Bills G."/>
            <person name="Bluhm B."/>
            <person name="Cannon C."/>
            <person name="Castanera R."/>
            <person name="Culley D."/>
            <person name="Daum C."/>
            <person name="Ezra D."/>
            <person name="Gonzalez J."/>
            <person name="Henrissat B."/>
            <person name="Kuo A."/>
            <person name="Liang C."/>
            <person name="Lipzen A."/>
            <person name="Lutzoni F."/>
            <person name="Magnuson J."/>
            <person name="Mondo S."/>
            <person name="Nolan M."/>
            <person name="Ohm R."/>
            <person name="Pangilinan J."/>
            <person name="Park H.-J."/>
            <person name="Ramirez L."/>
            <person name="Alfaro M."/>
            <person name="Sun H."/>
            <person name="Tritt A."/>
            <person name="Yoshinaga Y."/>
            <person name="Zwiers L.-H."/>
            <person name="Turgeon B."/>
            <person name="Goodwin S."/>
            <person name="Spatafora J."/>
            <person name="Crous P."/>
            <person name="Grigoriev I."/>
        </authorList>
    </citation>
    <scope>NUCLEOTIDE SEQUENCE</scope>
    <source>
        <strain evidence="14">CBS 122368</strain>
    </source>
</reference>
<organism evidence="14 15">
    <name type="scientific">Trematosphaeria pertusa</name>
    <dbReference type="NCBI Taxonomy" id="390896"/>
    <lineage>
        <taxon>Eukaryota</taxon>
        <taxon>Fungi</taxon>
        <taxon>Dikarya</taxon>
        <taxon>Ascomycota</taxon>
        <taxon>Pezizomycotina</taxon>
        <taxon>Dothideomycetes</taxon>
        <taxon>Pleosporomycetidae</taxon>
        <taxon>Pleosporales</taxon>
        <taxon>Massarineae</taxon>
        <taxon>Trematosphaeriaceae</taxon>
        <taxon>Trematosphaeria</taxon>
    </lineage>
</organism>
<dbReference type="RefSeq" id="XP_033689337.1">
    <property type="nucleotide sequence ID" value="XM_033830781.1"/>
</dbReference>
<dbReference type="SUPFAM" id="SSF103657">
    <property type="entry name" value="BAR/IMD domain-like"/>
    <property type="match status" value="1"/>
</dbReference>
<feature type="compositionally biased region" description="Low complexity" evidence="12">
    <location>
        <begin position="153"/>
        <end position="165"/>
    </location>
</feature>
<keyword evidence="8" id="KW-0653">Protein transport</keyword>
<keyword evidence="11" id="KW-0175">Coiled coil</keyword>
<evidence type="ECO:0000256" key="4">
    <source>
        <dbReference type="ARBA" id="ARBA00010883"/>
    </source>
</evidence>
<dbReference type="PROSITE" id="PS50195">
    <property type="entry name" value="PX"/>
    <property type="match status" value="1"/>
</dbReference>
<comment type="subcellular location">
    <subcellularLocation>
        <location evidence="2">Cytoplasm</location>
    </subcellularLocation>
    <subcellularLocation>
        <location evidence="3">Golgi apparatus</location>
    </subcellularLocation>
    <subcellularLocation>
        <location evidence="1">Membrane</location>
        <topology evidence="1">Peripheral membrane protein</topology>
        <orientation evidence="1">Cytoplasmic side</orientation>
    </subcellularLocation>
</comment>
<evidence type="ECO:0000256" key="6">
    <source>
        <dbReference type="ARBA" id="ARBA00022490"/>
    </source>
</evidence>
<dbReference type="AlphaFoldDB" id="A0A6A6IYS1"/>
<evidence type="ECO:0000313" key="15">
    <source>
        <dbReference type="Proteomes" id="UP000800094"/>
    </source>
</evidence>
<dbReference type="FunFam" id="3.30.1520.10:FF:000013">
    <property type="entry name" value="Putative Sorting nexin 3"/>
    <property type="match status" value="1"/>
</dbReference>
<evidence type="ECO:0000256" key="12">
    <source>
        <dbReference type="SAM" id="MobiDB-lite"/>
    </source>
</evidence>
<feature type="region of interest" description="Disordered" evidence="12">
    <location>
        <begin position="1"/>
        <end position="170"/>
    </location>
</feature>
<evidence type="ECO:0000259" key="13">
    <source>
        <dbReference type="PROSITE" id="PS50195"/>
    </source>
</evidence>
<evidence type="ECO:0000256" key="11">
    <source>
        <dbReference type="SAM" id="Coils"/>
    </source>
</evidence>
<sequence length="591" mass="65165">MDLGDEGSSPWGDVPSRSSPSHTVPKIAQEESLESESLSPPKASASTVPNVSAAPRSPAGRGPRRRQYGAQATKLEAVDDPLGPLGAPTPPSGPEAPPAPPQKELARERSPRPTPGTSTSSLPGMMDSVNLDDDDDGKPVTRGPRVPPPVQPPSAAAPQRQTQPSVSVERAAKPTFTIYVGDPHKVGDMTSSHTEYSVMTKTTSKGYRNPEFTVSRRYRDFLWLYTQMHNNNPGIIIPPPPEKQAVGRFDADFIESRRSALERMLNKIAAHSVLQHDSDLKLFLESEAFNVDIKNKERKDPGLGESKGMFGSMLSGSSGKFVEHDDWFHDRKIYLDALENQLKGLLKATDTVVAQRKGLAEACGDFSASLHALSIVELSPSLSGPLDSLSDIQIRIRELYERQAQQDVLTLGIVIDEYIRLIGSVKTAFQQRQKAYHSWHAAESELQKRKATQDKLLRQGRSQQDRLNQLSADVADAERRVHQARLLFEDMGRLMRGELERFEREKVEDFKSGVETFLESAVEAQKELIEIWETFLMQLDTEEGEAFIPPAGIVASPAIERPTSSSDQPGTQESETSDARAAAEATREFEE</sequence>
<dbReference type="OrthoDB" id="271164at2759"/>
<dbReference type="Gene3D" id="1.20.1270.60">
    <property type="entry name" value="Arfaptin homology (AH) domain/BAR domain"/>
    <property type="match status" value="1"/>
</dbReference>
<dbReference type="PANTHER" id="PTHR10555:SF170">
    <property type="entry name" value="FI18122P1"/>
    <property type="match status" value="1"/>
</dbReference>